<organism evidence="3 4">
    <name type="scientific">Phaseolus angularis</name>
    <name type="common">Azuki bean</name>
    <name type="synonym">Vigna angularis</name>
    <dbReference type="NCBI Taxonomy" id="3914"/>
    <lineage>
        <taxon>Eukaryota</taxon>
        <taxon>Viridiplantae</taxon>
        <taxon>Streptophyta</taxon>
        <taxon>Embryophyta</taxon>
        <taxon>Tracheophyta</taxon>
        <taxon>Spermatophyta</taxon>
        <taxon>Magnoliopsida</taxon>
        <taxon>eudicotyledons</taxon>
        <taxon>Gunneridae</taxon>
        <taxon>Pentapetalae</taxon>
        <taxon>rosids</taxon>
        <taxon>fabids</taxon>
        <taxon>Fabales</taxon>
        <taxon>Fabaceae</taxon>
        <taxon>Papilionoideae</taxon>
        <taxon>50 kb inversion clade</taxon>
        <taxon>NPAAA clade</taxon>
        <taxon>indigoferoid/millettioid clade</taxon>
        <taxon>Phaseoleae</taxon>
        <taxon>Vigna</taxon>
    </lineage>
</organism>
<evidence type="ECO:0000313" key="4">
    <source>
        <dbReference type="Proteomes" id="UP000053144"/>
    </source>
</evidence>
<name>A0A0L9T5W8_PHAAN</name>
<protein>
    <recommendedName>
        <fullName evidence="2">Putative plant transposon protein domain-containing protein</fullName>
    </recommendedName>
</protein>
<dbReference type="OMA" id="KFCAIRR"/>
<feature type="region of interest" description="Disordered" evidence="1">
    <location>
        <begin position="183"/>
        <end position="222"/>
    </location>
</feature>
<reference evidence="4" key="1">
    <citation type="journal article" date="2015" name="Proc. Natl. Acad. Sci. U.S.A.">
        <title>Genome sequencing of adzuki bean (Vigna angularis) provides insight into high starch and low fat accumulation and domestication.</title>
        <authorList>
            <person name="Yang K."/>
            <person name="Tian Z."/>
            <person name="Chen C."/>
            <person name="Luo L."/>
            <person name="Zhao B."/>
            <person name="Wang Z."/>
            <person name="Yu L."/>
            <person name="Li Y."/>
            <person name="Sun Y."/>
            <person name="Li W."/>
            <person name="Chen Y."/>
            <person name="Li Y."/>
            <person name="Zhang Y."/>
            <person name="Ai D."/>
            <person name="Zhao J."/>
            <person name="Shang C."/>
            <person name="Ma Y."/>
            <person name="Wu B."/>
            <person name="Wang M."/>
            <person name="Gao L."/>
            <person name="Sun D."/>
            <person name="Zhang P."/>
            <person name="Guo F."/>
            <person name="Wang W."/>
            <person name="Li Y."/>
            <person name="Wang J."/>
            <person name="Varshney R.K."/>
            <person name="Wang J."/>
            <person name="Ling H.Q."/>
            <person name="Wan P."/>
        </authorList>
    </citation>
    <scope>NUCLEOTIDE SEQUENCE</scope>
    <source>
        <strain evidence="4">cv. Jingnong 6</strain>
    </source>
</reference>
<dbReference type="EMBL" id="KQ258297">
    <property type="protein sequence ID" value="KOM25980.1"/>
    <property type="molecule type" value="Genomic_DNA"/>
</dbReference>
<dbReference type="InterPro" id="IPR046796">
    <property type="entry name" value="Transposase_32_dom"/>
</dbReference>
<dbReference type="AlphaFoldDB" id="A0A0L9T5W8"/>
<dbReference type="Pfam" id="PF20167">
    <property type="entry name" value="Transposase_32"/>
    <property type="match status" value="1"/>
</dbReference>
<evidence type="ECO:0000259" key="2">
    <source>
        <dbReference type="Pfam" id="PF20167"/>
    </source>
</evidence>
<dbReference type="Proteomes" id="UP000053144">
    <property type="component" value="Unassembled WGS sequence"/>
</dbReference>
<accession>A0A0L9T5W8</accession>
<feature type="compositionally biased region" description="Acidic residues" evidence="1">
    <location>
        <begin position="198"/>
        <end position="222"/>
    </location>
</feature>
<feature type="domain" description="Putative plant transposon protein" evidence="2">
    <location>
        <begin position="2"/>
        <end position="117"/>
    </location>
</feature>
<evidence type="ECO:0000256" key="1">
    <source>
        <dbReference type="SAM" id="MobiDB-lite"/>
    </source>
</evidence>
<dbReference type="Gramene" id="KOM25980">
    <property type="protein sequence ID" value="KOM25980"/>
    <property type="gene ID" value="LR48_Vigan213s000300"/>
</dbReference>
<evidence type="ECO:0000313" key="3">
    <source>
        <dbReference type="EMBL" id="KOM25980.1"/>
    </source>
</evidence>
<sequence>MEEGGEIDDMESVLCVPEGHFQRNRNGAAAHIRRADMTVMAKYWMAFSQANIHPCSHVSDITVNKALFLYCVLRGMNINIGQVIANEIQTCASTMKNKAPLGHPSLITHLCELAGVNTATPPLERPRKAIDEAYYRKYCGEMRLQSIHRGQVATIEMIIGMYDTPPRRWWTMDEFNTVVAWPKEQAQASGAGAAEAPTMEEDDDDFEDAEEGEEEDSDDSMG</sequence>
<proteinExistence type="predicted"/>
<feature type="compositionally biased region" description="Low complexity" evidence="1">
    <location>
        <begin position="184"/>
        <end position="196"/>
    </location>
</feature>
<gene>
    <name evidence="3" type="ORF">LR48_Vigan213s000300</name>
</gene>